<evidence type="ECO:0000313" key="1">
    <source>
        <dbReference type="EMBL" id="WJJ55265.1"/>
    </source>
</evidence>
<proteinExistence type="predicted"/>
<protein>
    <submittedName>
        <fullName evidence="1">Uncharacterized protein</fullName>
    </submittedName>
</protein>
<accession>A0AAT9V8G6</accession>
<organism evidence="1">
    <name type="scientific">Alicyclobacillus phage KKP_3916</name>
    <dbReference type="NCBI Taxonomy" id="3040651"/>
    <lineage>
        <taxon>Viruses</taxon>
        <taxon>Duplodnaviria</taxon>
        <taxon>Heunggongvirae</taxon>
        <taxon>Uroviricota</taxon>
        <taxon>Caudoviricetes</taxon>
    </lineage>
</organism>
<name>A0AAT9V8G6_9CAUD</name>
<sequence length="174" mass="18401">MTIQITIGGAPHGAVRLDKVKAVKTGTLASVVHTQDLDNGAFVQLGDLVEGQRDQFAVKVPDENSINTDSLYLHADDELNYYVGQQILDYTLPAGKAGRTYLLEAGDIVTVTNNMLTPNGGAAIANGDFVAPVAGSLLLSDVGTTEPTTRFVGKVIETTTIYGEPATVIRVLKN</sequence>
<dbReference type="EMBL" id="OQ846916">
    <property type="protein sequence ID" value="WJJ55265.1"/>
    <property type="molecule type" value="Genomic_DNA"/>
</dbReference>
<reference evidence="1" key="1">
    <citation type="submission" date="2023-04" db="EMBL/GenBank/DDBJ databases">
        <title>Characterization and genome study of newly isolated Alicyclobacillus-specific phaga.</title>
        <authorList>
            <person name="Shymialevich D."/>
            <person name="Wojcicki M."/>
            <person name="Srednicka P."/>
            <person name="Swider O."/>
        </authorList>
    </citation>
    <scope>NUCLEOTIDE SEQUENCE</scope>
</reference>
<gene>
    <name evidence="1" type="ORF">QB910_000021</name>
</gene>